<dbReference type="GO" id="GO:0046856">
    <property type="term" value="P:phosphatidylinositol dephosphorylation"/>
    <property type="evidence" value="ECO:0007669"/>
    <property type="project" value="TreeGrafter"/>
</dbReference>
<name>A0A1R1Y918_9FUNG</name>
<feature type="domain" description="SAC" evidence="1">
    <location>
        <begin position="1"/>
        <end position="218"/>
    </location>
</feature>
<gene>
    <name evidence="2" type="ORF">AYI69_g5002</name>
</gene>
<dbReference type="OrthoDB" id="405996at2759"/>
<evidence type="ECO:0000259" key="1">
    <source>
        <dbReference type="PROSITE" id="PS50275"/>
    </source>
</evidence>
<dbReference type="EMBL" id="LSSM01002033">
    <property type="protein sequence ID" value="OMJ23393.1"/>
    <property type="molecule type" value="Genomic_DNA"/>
</dbReference>
<dbReference type="PANTHER" id="PTHR45662:SF2">
    <property type="entry name" value="PHOSPHATIDYLINOSITOL-3-PHOSPHATASE SAC1"/>
    <property type="match status" value="1"/>
</dbReference>
<evidence type="ECO:0000313" key="3">
    <source>
        <dbReference type="Proteomes" id="UP000187429"/>
    </source>
</evidence>
<keyword evidence="3" id="KW-1185">Reference proteome</keyword>
<dbReference type="Proteomes" id="UP000187429">
    <property type="component" value="Unassembled WGS sequence"/>
</dbReference>
<dbReference type="Pfam" id="PF02383">
    <property type="entry name" value="Syja_N"/>
    <property type="match status" value="1"/>
</dbReference>
<accession>A0A1R1Y918</accession>
<dbReference type="GO" id="GO:0043812">
    <property type="term" value="F:phosphatidylinositol-4-phosphate phosphatase activity"/>
    <property type="evidence" value="ECO:0007669"/>
    <property type="project" value="TreeGrafter"/>
</dbReference>
<protein>
    <submittedName>
        <fullName evidence="2">Phosphoinositide phosphatase SAC1</fullName>
    </submittedName>
</protein>
<dbReference type="InterPro" id="IPR002013">
    <property type="entry name" value="SAC_dom"/>
</dbReference>
<dbReference type="PANTHER" id="PTHR45662">
    <property type="entry name" value="PHOSPHATIDYLINOSITIDE PHOSPHATASE SAC1"/>
    <property type="match status" value="1"/>
</dbReference>
<evidence type="ECO:0000313" key="2">
    <source>
        <dbReference type="EMBL" id="OMJ23393.1"/>
    </source>
</evidence>
<dbReference type="AlphaFoldDB" id="A0A1R1Y918"/>
<proteinExistence type="predicted"/>
<comment type="caution">
    <text evidence="2">The sequence shown here is derived from an EMBL/GenBank/DDBJ whole genome shotgun (WGS) entry which is preliminary data.</text>
</comment>
<dbReference type="GO" id="GO:0005783">
    <property type="term" value="C:endoplasmic reticulum"/>
    <property type="evidence" value="ECO:0007669"/>
    <property type="project" value="TreeGrafter"/>
</dbReference>
<sequence>MNNNSSNNPPEIKNYILSYVQIRGSAPIKFAQIINGRYKPRLYIDENNSGEAFKKHAFKLISNYDSVLMVNLVDKTKYEKPVGLAFERQVKNNNLPSIFYFHFDFHSESKKNKSAPLGNLVANSISQYMNTFGGLRFCVDSNSVTKLQTGVVRTNCMDCLDRTNVVQFGLAIFWINSELVHFNILSPGESIEDYVQIFYLLRNVWSDNADYISMAYAGTPALKTDLTRLSSLNIFIACI</sequence>
<dbReference type="PROSITE" id="PS50275">
    <property type="entry name" value="SAC"/>
    <property type="match status" value="1"/>
</dbReference>
<reference evidence="3" key="1">
    <citation type="submission" date="2017-01" db="EMBL/GenBank/DDBJ databases">
        <authorList>
            <person name="Wang Y."/>
            <person name="White M."/>
            <person name="Kvist S."/>
            <person name="Moncalvo J.-M."/>
        </authorList>
    </citation>
    <scope>NUCLEOTIDE SEQUENCE [LARGE SCALE GENOMIC DNA]</scope>
    <source>
        <strain evidence="3">ID-206-W2</strain>
    </source>
</reference>
<organism evidence="2 3">
    <name type="scientific">Smittium culicis</name>
    <dbReference type="NCBI Taxonomy" id="133412"/>
    <lineage>
        <taxon>Eukaryota</taxon>
        <taxon>Fungi</taxon>
        <taxon>Fungi incertae sedis</taxon>
        <taxon>Zoopagomycota</taxon>
        <taxon>Kickxellomycotina</taxon>
        <taxon>Harpellomycetes</taxon>
        <taxon>Harpellales</taxon>
        <taxon>Legeriomycetaceae</taxon>
        <taxon>Smittium</taxon>
    </lineage>
</organism>